<protein>
    <submittedName>
        <fullName evidence="2">Uncharacterized protein</fullName>
    </submittedName>
</protein>
<dbReference type="Proteomes" id="UP001331561">
    <property type="component" value="Unassembled WGS sequence"/>
</dbReference>
<evidence type="ECO:0000313" key="3">
    <source>
        <dbReference type="Proteomes" id="UP001331561"/>
    </source>
</evidence>
<evidence type="ECO:0000313" key="2">
    <source>
        <dbReference type="EMBL" id="MEC5385207.1"/>
    </source>
</evidence>
<dbReference type="EMBL" id="JAYXHS010000001">
    <property type="protein sequence ID" value="MEC5385207.1"/>
    <property type="molecule type" value="Genomic_DNA"/>
</dbReference>
<sequence>MAEKTTDSTVQPLPSGMAAAACLAGIAALIALYETGLLRPDPPAPEDAVAAILAADPPAAGLRTEPALIAPGNATDRFGELDDKALREALTEANIHNRVGQEPMPDWLADDYRTFRRIGRAAARLLDGWRLAGTATDLEVIKHRYLEAIGRDGNSPLPFDARIDNARLSQAIVAAFNAQNGTRATRMEGIVEAR</sequence>
<keyword evidence="3" id="KW-1185">Reference proteome</keyword>
<name>A0ABU6K1C1_9RHOO</name>
<feature type="transmembrane region" description="Helical" evidence="1">
    <location>
        <begin position="12"/>
        <end position="33"/>
    </location>
</feature>
<keyword evidence="1" id="KW-0812">Transmembrane</keyword>
<keyword evidence="1" id="KW-0472">Membrane</keyword>
<dbReference type="RefSeq" id="WP_327598167.1">
    <property type="nucleotide sequence ID" value="NZ_JAYXHS010000001.1"/>
</dbReference>
<organism evidence="2 3">
    <name type="scientific">Uliginosibacterium silvisoli</name>
    <dbReference type="NCBI Taxonomy" id="3114758"/>
    <lineage>
        <taxon>Bacteria</taxon>
        <taxon>Pseudomonadati</taxon>
        <taxon>Pseudomonadota</taxon>
        <taxon>Betaproteobacteria</taxon>
        <taxon>Rhodocyclales</taxon>
        <taxon>Zoogloeaceae</taxon>
        <taxon>Uliginosibacterium</taxon>
    </lineage>
</organism>
<proteinExistence type="predicted"/>
<keyword evidence="1" id="KW-1133">Transmembrane helix</keyword>
<comment type="caution">
    <text evidence="2">The sequence shown here is derived from an EMBL/GenBank/DDBJ whole genome shotgun (WGS) entry which is preliminary data.</text>
</comment>
<gene>
    <name evidence="2" type="ORF">VVD49_05700</name>
</gene>
<dbReference type="PROSITE" id="PS51257">
    <property type="entry name" value="PROKAR_LIPOPROTEIN"/>
    <property type="match status" value="1"/>
</dbReference>
<reference evidence="2 3" key="1">
    <citation type="submission" date="2024-01" db="EMBL/GenBank/DDBJ databases">
        <title>Uliginosibacterium soil sp. nov.</title>
        <authorList>
            <person name="Lv Y."/>
        </authorList>
    </citation>
    <scope>NUCLEOTIDE SEQUENCE [LARGE SCALE GENOMIC DNA]</scope>
    <source>
        <strain evidence="2 3">H3</strain>
    </source>
</reference>
<evidence type="ECO:0000256" key="1">
    <source>
        <dbReference type="SAM" id="Phobius"/>
    </source>
</evidence>
<accession>A0ABU6K1C1</accession>